<dbReference type="CDD" id="cd00531">
    <property type="entry name" value="NTF2_like"/>
    <property type="match status" value="1"/>
</dbReference>
<dbReference type="AlphaFoldDB" id="A0A5B8UC55"/>
<evidence type="ECO:0000313" key="4">
    <source>
        <dbReference type="Proteomes" id="UP000321805"/>
    </source>
</evidence>
<evidence type="ECO:0000313" key="3">
    <source>
        <dbReference type="EMBL" id="QEC50577.1"/>
    </source>
</evidence>
<proteinExistence type="predicted"/>
<name>A0A5B8UC55_9ACTN</name>
<sequence length="170" mass="18453">MARRRSRRPAVRRRPNERTPVPHADDRTLLRELAEAYASAADRRDDDAFVALFTPTATLTIRQGGAVLGTFTGRDGLCGATAPLDAYSATMHFVGNHACAVDGDAATATTYCLANHLRPAGDGGVENLRMVIRYDDRCVRGADGRWRYAARDLDILWTEVAPASVAPLAL</sequence>
<dbReference type="SUPFAM" id="SSF54427">
    <property type="entry name" value="NTF2-like"/>
    <property type="match status" value="1"/>
</dbReference>
<dbReference type="Proteomes" id="UP000321805">
    <property type="component" value="Chromosome"/>
</dbReference>
<feature type="domain" description="SnoaL-like" evidence="2">
    <location>
        <begin position="23"/>
        <end position="151"/>
    </location>
</feature>
<reference evidence="3 4" key="1">
    <citation type="journal article" date="2018" name="J. Microbiol.">
        <title>Baekduia soli gen. nov., sp. nov., a novel bacterium isolated from the soil of Baekdu Mountain and proposal of a novel family name, Baekduiaceae fam. nov.</title>
        <authorList>
            <person name="An D.S."/>
            <person name="Siddiqi M.Z."/>
            <person name="Kim K.H."/>
            <person name="Yu H.S."/>
            <person name="Im W.T."/>
        </authorList>
    </citation>
    <scope>NUCLEOTIDE SEQUENCE [LARGE SCALE GENOMIC DNA]</scope>
    <source>
        <strain evidence="3 4">BR7-21</strain>
    </source>
</reference>
<dbReference type="KEGG" id="bsol:FSW04_25305"/>
<protein>
    <submittedName>
        <fullName evidence="3">Nuclear transport factor 2 family protein</fullName>
    </submittedName>
</protein>
<dbReference type="InterPro" id="IPR032710">
    <property type="entry name" value="NTF2-like_dom_sf"/>
</dbReference>
<keyword evidence="4" id="KW-1185">Reference proteome</keyword>
<dbReference type="InterPro" id="IPR037401">
    <property type="entry name" value="SnoaL-like"/>
</dbReference>
<dbReference type="EMBL" id="CP042430">
    <property type="protein sequence ID" value="QEC50577.1"/>
    <property type="molecule type" value="Genomic_DNA"/>
</dbReference>
<accession>A0A5B8UC55</accession>
<feature type="region of interest" description="Disordered" evidence="1">
    <location>
        <begin position="1"/>
        <end position="23"/>
    </location>
</feature>
<evidence type="ECO:0000256" key="1">
    <source>
        <dbReference type="SAM" id="MobiDB-lite"/>
    </source>
</evidence>
<dbReference type="OrthoDB" id="1492465at2"/>
<evidence type="ECO:0000259" key="2">
    <source>
        <dbReference type="Pfam" id="PF13577"/>
    </source>
</evidence>
<feature type="compositionally biased region" description="Basic residues" evidence="1">
    <location>
        <begin position="1"/>
        <end position="15"/>
    </location>
</feature>
<dbReference type="Pfam" id="PF13577">
    <property type="entry name" value="SnoaL_4"/>
    <property type="match status" value="1"/>
</dbReference>
<dbReference type="Gene3D" id="3.10.450.50">
    <property type="match status" value="1"/>
</dbReference>
<organism evidence="3 4">
    <name type="scientific">Baekduia soli</name>
    <dbReference type="NCBI Taxonomy" id="496014"/>
    <lineage>
        <taxon>Bacteria</taxon>
        <taxon>Bacillati</taxon>
        <taxon>Actinomycetota</taxon>
        <taxon>Thermoleophilia</taxon>
        <taxon>Solirubrobacterales</taxon>
        <taxon>Baekduiaceae</taxon>
        <taxon>Baekduia</taxon>
    </lineage>
</organism>
<gene>
    <name evidence="3" type="ORF">FSW04_25305</name>
</gene>